<dbReference type="Proteomes" id="UP001152562">
    <property type="component" value="Unassembled WGS sequence"/>
</dbReference>
<proteinExistence type="predicted"/>
<evidence type="ECO:0000256" key="1">
    <source>
        <dbReference type="SAM" id="SignalP"/>
    </source>
</evidence>
<evidence type="ECO:0000313" key="2">
    <source>
        <dbReference type="EMBL" id="CAH3995917.1"/>
    </source>
</evidence>
<organism evidence="2 3">
    <name type="scientific">Pieris brassicae</name>
    <name type="common">White butterfly</name>
    <name type="synonym">Large white butterfly</name>
    <dbReference type="NCBI Taxonomy" id="7116"/>
    <lineage>
        <taxon>Eukaryota</taxon>
        <taxon>Metazoa</taxon>
        <taxon>Ecdysozoa</taxon>
        <taxon>Arthropoda</taxon>
        <taxon>Hexapoda</taxon>
        <taxon>Insecta</taxon>
        <taxon>Pterygota</taxon>
        <taxon>Neoptera</taxon>
        <taxon>Endopterygota</taxon>
        <taxon>Lepidoptera</taxon>
        <taxon>Glossata</taxon>
        <taxon>Ditrysia</taxon>
        <taxon>Papilionoidea</taxon>
        <taxon>Pieridae</taxon>
        <taxon>Pierinae</taxon>
        <taxon>Pieris</taxon>
    </lineage>
</organism>
<dbReference type="EMBL" id="CALOZG010000003">
    <property type="protein sequence ID" value="CAH3995917.1"/>
    <property type="molecule type" value="Genomic_DNA"/>
</dbReference>
<accession>A0A9P0T1K6</accession>
<keyword evidence="1" id="KW-0732">Signal</keyword>
<keyword evidence="3" id="KW-1185">Reference proteome</keyword>
<reference evidence="2" key="1">
    <citation type="submission" date="2022-05" db="EMBL/GenBank/DDBJ databases">
        <authorList>
            <person name="Okamura Y."/>
        </authorList>
    </citation>
    <scope>NUCLEOTIDE SEQUENCE</scope>
</reference>
<evidence type="ECO:0000313" key="3">
    <source>
        <dbReference type="Proteomes" id="UP001152562"/>
    </source>
</evidence>
<comment type="caution">
    <text evidence="2">The sequence shown here is derived from an EMBL/GenBank/DDBJ whole genome shotgun (WGS) entry which is preliminary data.</text>
</comment>
<sequence length="180" mass="21056">MFRNILVISLFVYAFGQDFYEERHKYQYRAQIPLNKIPKSFEVKGDNAVAEFSKYLATIQDIAKRDNLTVIYKVKVDINSPKKQHNNKKSLKKKSSKKYNVPLKKQNMKLSNFEMILRKRIGEMGQQQQRAESDPTTQKQKILLTTKSPSAGKYKPIIRSVRTNYTKIVRPVRNKVITLT</sequence>
<dbReference type="AlphaFoldDB" id="A0A9P0T1K6"/>
<gene>
    <name evidence="2" type="ORF">PIBRA_LOCUS2355</name>
</gene>
<feature type="signal peptide" evidence="1">
    <location>
        <begin position="1"/>
        <end position="16"/>
    </location>
</feature>
<name>A0A9P0T1K6_PIEBR</name>
<protein>
    <submittedName>
        <fullName evidence="2">Uncharacterized protein</fullName>
    </submittedName>
</protein>
<feature type="chain" id="PRO_5040250596" evidence="1">
    <location>
        <begin position="17"/>
        <end position="180"/>
    </location>
</feature>